<protein>
    <submittedName>
        <fullName evidence="1">Uncharacterized protein</fullName>
    </submittedName>
</protein>
<dbReference type="EMBL" id="GBXM01089022">
    <property type="protein sequence ID" value="JAH19555.1"/>
    <property type="molecule type" value="Transcribed_RNA"/>
</dbReference>
<name>A0A0E9QTF3_ANGAN</name>
<sequence>MSSRTLVRLSVSNQCSVSSMYESISIAIHPHLRMSIN</sequence>
<accession>A0A0E9QTF3</accession>
<evidence type="ECO:0000313" key="1">
    <source>
        <dbReference type="EMBL" id="JAH19555.1"/>
    </source>
</evidence>
<reference evidence="1" key="2">
    <citation type="journal article" date="2015" name="Fish Shellfish Immunol.">
        <title>Early steps in the European eel (Anguilla anguilla)-Vibrio vulnificus interaction in the gills: Role of the RtxA13 toxin.</title>
        <authorList>
            <person name="Callol A."/>
            <person name="Pajuelo D."/>
            <person name="Ebbesson L."/>
            <person name="Teles M."/>
            <person name="MacKenzie S."/>
            <person name="Amaro C."/>
        </authorList>
    </citation>
    <scope>NUCLEOTIDE SEQUENCE</scope>
</reference>
<organism evidence="1">
    <name type="scientific">Anguilla anguilla</name>
    <name type="common">European freshwater eel</name>
    <name type="synonym">Muraena anguilla</name>
    <dbReference type="NCBI Taxonomy" id="7936"/>
    <lineage>
        <taxon>Eukaryota</taxon>
        <taxon>Metazoa</taxon>
        <taxon>Chordata</taxon>
        <taxon>Craniata</taxon>
        <taxon>Vertebrata</taxon>
        <taxon>Euteleostomi</taxon>
        <taxon>Actinopterygii</taxon>
        <taxon>Neopterygii</taxon>
        <taxon>Teleostei</taxon>
        <taxon>Anguilliformes</taxon>
        <taxon>Anguillidae</taxon>
        <taxon>Anguilla</taxon>
    </lineage>
</organism>
<dbReference type="AlphaFoldDB" id="A0A0E9QTF3"/>
<reference evidence="1" key="1">
    <citation type="submission" date="2014-11" db="EMBL/GenBank/DDBJ databases">
        <authorList>
            <person name="Amaro Gonzalez C."/>
        </authorList>
    </citation>
    <scope>NUCLEOTIDE SEQUENCE</scope>
</reference>
<proteinExistence type="predicted"/>